<dbReference type="InterPro" id="IPR011726">
    <property type="entry name" value="KdpF"/>
</dbReference>
<dbReference type="EMBL" id="CP038026">
    <property type="protein sequence ID" value="QBQ36905.1"/>
    <property type="molecule type" value="Genomic_DNA"/>
</dbReference>
<evidence type="ECO:0000313" key="2">
    <source>
        <dbReference type="EMBL" id="QBQ36905.1"/>
    </source>
</evidence>
<sequence length="33" mass="3428">MSGAHLPVYLAGALVAAALLVYLLFALLKAEDL</sequence>
<evidence type="ECO:0000256" key="1">
    <source>
        <dbReference type="SAM" id="Phobius"/>
    </source>
</evidence>
<dbReference type="Proteomes" id="UP000294359">
    <property type="component" value="Chromosome"/>
</dbReference>
<name>A0ABX5SCC8_9BURK</name>
<protein>
    <submittedName>
        <fullName evidence="2">Potassium-transporting ATPase subunit F</fullName>
    </submittedName>
</protein>
<reference evidence="2 3" key="1">
    <citation type="submission" date="2019-03" db="EMBL/GenBank/DDBJ databases">
        <title>Draft Genome Sequences of Six Type Strains of the Genus Massilia.</title>
        <authorList>
            <person name="Miess H."/>
            <person name="Frediansyhah A."/>
            <person name="Gross H."/>
        </authorList>
    </citation>
    <scope>NUCLEOTIDE SEQUENCE [LARGE SCALE GENOMIC DNA]</scope>
    <source>
        <strain evidence="2 3">DSM 17505</strain>
    </source>
</reference>
<feature type="transmembrane region" description="Helical" evidence="1">
    <location>
        <begin position="6"/>
        <end position="28"/>
    </location>
</feature>
<accession>A0ABX5SCC8</accession>
<keyword evidence="3" id="KW-1185">Reference proteome</keyword>
<organism evidence="2 3">
    <name type="scientific">Pseudoduganella plicata</name>
    <dbReference type="NCBI Taxonomy" id="321984"/>
    <lineage>
        <taxon>Bacteria</taxon>
        <taxon>Pseudomonadati</taxon>
        <taxon>Pseudomonadota</taxon>
        <taxon>Betaproteobacteria</taxon>
        <taxon>Burkholderiales</taxon>
        <taxon>Oxalobacteraceae</taxon>
        <taxon>Telluria group</taxon>
        <taxon>Pseudoduganella</taxon>
    </lineage>
</organism>
<keyword evidence="1" id="KW-0812">Transmembrane</keyword>
<gene>
    <name evidence="2" type="ORF">E1742_12565</name>
</gene>
<keyword evidence="1" id="KW-1133">Transmembrane helix</keyword>
<dbReference type="Pfam" id="PF09604">
    <property type="entry name" value="Potass_KdpF"/>
    <property type="match status" value="1"/>
</dbReference>
<proteinExistence type="predicted"/>
<dbReference type="RefSeq" id="WP_134385262.1">
    <property type="nucleotide sequence ID" value="NZ_BMWW01000011.1"/>
</dbReference>
<keyword evidence="1" id="KW-0472">Membrane</keyword>
<evidence type="ECO:0000313" key="3">
    <source>
        <dbReference type="Proteomes" id="UP000294359"/>
    </source>
</evidence>